<dbReference type="GO" id="GO:0005506">
    <property type="term" value="F:iron ion binding"/>
    <property type="evidence" value="ECO:0007669"/>
    <property type="project" value="InterPro"/>
</dbReference>
<sequence length="171" mass="18255">MAMNELDQLYQQVILDHSRERHGEGLPADPSALSHQVNPTCGDEVDLGLRVEDGRLVSVGWKGEGCSISQASISIMHDLIDGADLTTVARLSQGFDELMHSRGRGVDGAILDDLEDAAALEGVSKYPNRVKCALLGWMALKDALAQAGIALPAVEDRLAAPSGPCEERAPR</sequence>
<reference evidence="2" key="1">
    <citation type="journal article" date="2014" name="Int. J. Syst. Evol. Microbiol.">
        <title>Complete genome sequence of Corynebacterium casei LMG S-19264T (=DSM 44701T), isolated from a smear-ripened cheese.</title>
        <authorList>
            <consortium name="US DOE Joint Genome Institute (JGI-PGF)"/>
            <person name="Walter F."/>
            <person name="Albersmeier A."/>
            <person name="Kalinowski J."/>
            <person name="Ruckert C."/>
        </authorList>
    </citation>
    <scope>NUCLEOTIDE SEQUENCE</scope>
    <source>
        <strain evidence="2">CGMCC 4.7372</strain>
    </source>
</reference>
<dbReference type="Proteomes" id="UP000614239">
    <property type="component" value="Unassembled WGS sequence"/>
</dbReference>
<dbReference type="Pfam" id="PF01592">
    <property type="entry name" value="NifU_N"/>
    <property type="match status" value="1"/>
</dbReference>
<dbReference type="NCBIfam" id="TIGR01994">
    <property type="entry name" value="SUF_scaf_2"/>
    <property type="match status" value="1"/>
</dbReference>
<dbReference type="EMBL" id="BMNJ01000003">
    <property type="protein sequence ID" value="GGO98287.1"/>
    <property type="molecule type" value="Genomic_DNA"/>
</dbReference>
<evidence type="ECO:0000313" key="2">
    <source>
        <dbReference type="EMBL" id="GGO98287.1"/>
    </source>
</evidence>
<dbReference type="Gene3D" id="3.90.1010.10">
    <property type="match status" value="1"/>
</dbReference>
<protein>
    <submittedName>
        <fullName evidence="2">Iron-sulfur cluster assembly scaffold protein NifU</fullName>
    </submittedName>
</protein>
<name>A0A8H9H907_9ACTO</name>
<gene>
    <name evidence="2" type="ORF">GCM10011612_12870</name>
</gene>
<dbReference type="SUPFAM" id="SSF82649">
    <property type="entry name" value="SufE/NifU"/>
    <property type="match status" value="1"/>
</dbReference>
<dbReference type="CDD" id="cd06664">
    <property type="entry name" value="IscU_like"/>
    <property type="match status" value="1"/>
</dbReference>
<dbReference type="GO" id="GO:0051536">
    <property type="term" value="F:iron-sulfur cluster binding"/>
    <property type="evidence" value="ECO:0007669"/>
    <property type="project" value="InterPro"/>
</dbReference>
<evidence type="ECO:0000313" key="3">
    <source>
        <dbReference type="Proteomes" id="UP000614239"/>
    </source>
</evidence>
<comment type="caution">
    <text evidence="2">The sequence shown here is derived from an EMBL/GenBank/DDBJ whole genome shotgun (WGS) entry which is preliminary data.</text>
</comment>
<dbReference type="AlphaFoldDB" id="A0A8H9H907"/>
<feature type="domain" description="NIF system FeS cluster assembly NifU N-terminal" evidence="1">
    <location>
        <begin position="10"/>
        <end position="132"/>
    </location>
</feature>
<organism evidence="2 3">
    <name type="scientific">Actinomyces gaoshouyii</name>
    <dbReference type="NCBI Taxonomy" id="1960083"/>
    <lineage>
        <taxon>Bacteria</taxon>
        <taxon>Bacillati</taxon>
        <taxon>Actinomycetota</taxon>
        <taxon>Actinomycetes</taxon>
        <taxon>Actinomycetales</taxon>
        <taxon>Actinomycetaceae</taxon>
        <taxon>Actinomyces</taxon>
    </lineage>
</organism>
<accession>A0A8H9H907</accession>
<proteinExistence type="predicted"/>
<dbReference type="InterPro" id="IPR002871">
    <property type="entry name" value="NIF_FeS_clus_asmbl_NifU_N"/>
</dbReference>
<dbReference type="GO" id="GO:0016226">
    <property type="term" value="P:iron-sulfur cluster assembly"/>
    <property type="evidence" value="ECO:0007669"/>
    <property type="project" value="InterPro"/>
</dbReference>
<evidence type="ECO:0000259" key="1">
    <source>
        <dbReference type="Pfam" id="PF01592"/>
    </source>
</evidence>
<keyword evidence="3" id="KW-1185">Reference proteome</keyword>
<reference evidence="2" key="2">
    <citation type="submission" date="2020-09" db="EMBL/GenBank/DDBJ databases">
        <authorList>
            <person name="Sun Q."/>
            <person name="Zhou Y."/>
        </authorList>
    </citation>
    <scope>NUCLEOTIDE SEQUENCE</scope>
    <source>
        <strain evidence="2">CGMCC 4.7372</strain>
    </source>
</reference>